<dbReference type="AlphaFoldDB" id="A0A1J5P3J8"/>
<organism evidence="1">
    <name type="scientific">mine drainage metagenome</name>
    <dbReference type="NCBI Taxonomy" id="410659"/>
    <lineage>
        <taxon>unclassified sequences</taxon>
        <taxon>metagenomes</taxon>
        <taxon>ecological metagenomes</taxon>
    </lineage>
</organism>
<gene>
    <name evidence="1" type="ORF">GALL_531970</name>
</gene>
<accession>A0A1J5P3J8</accession>
<sequence>MKLASPPKPVEGSLIATARGGDAMPNIDLVKRHD</sequence>
<comment type="caution">
    <text evidence="1">The sequence shown here is derived from an EMBL/GenBank/DDBJ whole genome shotgun (WGS) entry which is preliminary data.</text>
</comment>
<reference evidence="1" key="1">
    <citation type="submission" date="2016-10" db="EMBL/GenBank/DDBJ databases">
        <title>Sequence of Gallionella enrichment culture.</title>
        <authorList>
            <person name="Poehlein A."/>
            <person name="Muehling M."/>
            <person name="Daniel R."/>
        </authorList>
    </citation>
    <scope>NUCLEOTIDE SEQUENCE</scope>
</reference>
<dbReference type="EMBL" id="MLJW01007483">
    <property type="protein sequence ID" value="OIQ65248.1"/>
    <property type="molecule type" value="Genomic_DNA"/>
</dbReference>
<proteinExistence type="predicted"/>
<evidence type="ECO:0000313" key="1">
    <source>
        <dbReference type="EMBL" id="OIQ65248.1"/>
    </source>
</evidence>
<name>A0A1J5P3J8_9ZZZZ</name>
<protein>
    <submittedName>
        <fullName evidence="1">Uncharacterized protein</fullName>
    </submittedName>
</protein>